<name>A0A7J7JYX1_BUGNE</name>
<comment type="caution">
    <text evidence="2">The sequence shown here is derived from an EMBL/GenBank/DDBJ whole genome shotgun (WGS) entry which is preliminary data.</text>
</comment>
<feature type="compositionally biased region" description="Basic and acidic residues" evidence="1">
    <location>
        <begin position="52"/>
        <end position="87"/>
    </location>
</feature>
<evidence type="ECO:0000313" key="3">
    <source>
        <dbReference type="Proteomes" id="UP000593567"/>
    </source>
</evidence>
<protein>
    <submittedName>
        <fullName evidence="2">Uncharacterized protein</fullName>
    </submittedName>
</protein>
<keyword evidence="3" id="KW-1185">Reference proteome</keyword>
<dbReference type="AlphaFoldDB" id="A0A7J7JYX1"/>
<sequence length="236" mass="27012">MASEESVHRLDGSSGIEKGGLVIMKKTKNQQDEAMAPPKASLFGLDKLASQKRKEADANEVESKKSRSGGKSDKSSRYYRERGDDTPSHPGGVSTPVRDTLRKHRDKKDRGVYAGSSKKEPRERERSSTTGDIATPNIYRKETPSQQRWDEDDPTPLKKSSWDLPTPRSHSGRDGRSERYSSSRHSERSADRRHRNKDETPLPTPSYKYNSWMKIEEETQRIHSITRGYRHWWASL</sequence>
<dbReference type="EMBL" id="VXIV02001637">
    <property type="protein sequence ID" value="KAF6031133.1"/>
    <property type="molecule type" value="Genomic_DNA"/>
</dbReference>
<evidence type="ECO:0000256" key="1">
    <source>
        <dbReference type="SAM" id="MobiDB-lite"/>
    </source>
</evidence>
<feature type="compositionally biased region" description="Basic and acidic residues" evidence="1">
    <location>
        <begin position="1"/>
        <end position="11"/>
    </location>
</feature>
<dbReference type="Proteomes" id="UP000593567">
    <property type="component" value="Unassembled WGS sequence"/>
</dbReference>
<reference evidence="2" key="1">
    <citation type="submission" date="2020-06" db="EMBL/GenBank/DDBJ databases">
        <title>Draft genome of Bugula neritina, a colonial animal packing powerful symbionts and potential medicines.</title>
        <authorList>
            <person name="Rayko M."/>
        </authorList>
    </citation>
    <scope>NUCLEOTIDE SEQUENCE [LARGE SCALE GENOMIC DNA]</scope>
    <source>
        <strain evidence="2">Kwan_BN1</strain>
    </source>
</reference>
<dbReference type="OrthoDB" id="10253254at2759"/>
<evidence type="ECO:0000313" key="2">
    <source>
        <dbReference type="EMBL" id="KAF6031133.1"/>
    </source>
</evidence>
<gene>
    <name evidence="2" type="ORF">EB796_010563</name>
</gene>
<accession>A0A7J7JYX1</accession>
<organism evidence="2 3">
    <name type="scientific">Bugula neritina</name>
    <name type="common">Brown bryozoan</name>
    <name type="synonym">Sertularia neritina</name>
    <dbReference type="NCBI Taxonomy" id="10212"/>
    <lineage>
        <taxon>Eukaryota</taxon>
        <taxon>Metazoa</taxon>
        <taxon>Spiralia</taxon>
        <taxon>Lophotrochozoa</taxon>
        <taxon>Bryozoa</taxon>
        <taxon>Gymnolaemata</taxon>
        <taxon>Cheilostomatida</taxon>
        <taxon>Flustrina</taxon>
        <taxon>Buguloidea</taxon>
        <taxon>Bugulidae</taxon>
        <taxon>Bugula</taxon>
    </lineage>
</organism>
<feature type="compositionally biased region" description="Basic and acidic residues" evidence="1">
    <location>
        <begin position="117"/>
        <end position="127"/>
    </location>
</feature>
<feature type="region of interest" description="Disordered" evidence="1">
    <location>
        <begin position="1"/>
        <end position="207"/>
    </location>
</feature>
<feature type="compositionally biased region" description="Basic and acidic residues" evidence="1">
    <location>
        <begin position="171"/>
        <end position="200"/>
    </location>
</feature>
<proteinExistence type="predicted"/>